<proteinExistence type="predicted"/>
<evidence type="ECO:0000313" key="1">
    <source>
        <dbReference type="EMBL" id="CAG8980348.1"/>
    </source>
</evidence>
<sequence>MAASIRDKPLPTFERTGVLKLYGDSSLWLKKLRREIREKGLPTDENFLFLAISLLLTRDPWDLAQQLLLQQPGMKEIFEKATAKKELTHSEFTHLTKTISACFPAKRVPSNLRQQLIEMTPMDQVYDLHQYADGRLGAYYQRALRLRNELPLTTSAAAQQLVIYFIEGLSDPVLASLAFQIQDREQGNGGTSTLEEVRAWISQAEEIKKERTRLMAYAKMGIKEHEQNLVNMWYKKPAEEGGKYAKYFGSGTKFFAKLKEKMEDFRARGV</sequence>
<reference evidence="1" key="1">
    <citation type="submission" date="2021-07" db="EMBL/GenBank/DDBJ databases">
        <authorList>
            <person name="Durling M."/>
        </authorList>
    </citation>
    <scope>NUCLEOTIDE SEQUENCE</scope>
</reference>
<comment type="caution">
    <text evidence="1">The sequence shown here is derived from an EMBL/GenBank/DDBJ whole genome shotgun (WGS) entry which is preliminary data.</text>
</comment>
<dbReference type="Proteomes" id="UP000701801">
    <property type="component" value="Unassembled WGS sequence"/>
</dbReference>
<dbReference type="EMBL" id="CAJVRM010000380">
    <property type="protein sequence ID" value="CAG8980348.1"/>
    <property type="molecule type" value="Genomic_DNA"/>
</dbReference>
<keyword evidence="2" id="KW-1185">Reference proteome</keyword>
<evidence type="ECO:0000313" key="2">
    <source>
        <dbReference type="Proteomes" id="UP000701801"/>
    </source>
</evidence>
<organism evidence="1 2">
    <name type="scientific">Hymenoscyphus albidus</name>
    <dbReference type="NCBI Taxonomy" id="595503"/>
    <lineage>
        <taxon>Eukaryota</taxon>
        <taxon>Fungi</taxon>
        <taxon>Dikarya</taxon>
        <taxon>Ascomycota</taxon>
        <taxon>Pezizomycotina</taxon>
        <taxon>Leotiomycetes</taxon>
        <taxon>Helotiales</taxon>
        <taxon>Helotiaceae</taxon>
        <taxon>Hymenoscyphus</taxon>
    </lineage>
</organism>
<name>A0A9N9LTB4_9HELO</name>
<dbReference type="OrthoDB" id="10280872at2759"/>
<dbReference type="AlphaFoldDB" id="A0A9N9LTB4"/>
<accession>A0A9N9LTB4</accession>
<protein>
    <submittedName>
        <fullName evidence="1">Uncharacterized protein</fullName>
    </submittedName>
</protein>
<gene>
    <name evidence="1" type="ORF">HYALB_00011452</name>
</gene>